<name>A0A6C0IHH9_9ZZZZ</name>
<dbReference type="InterPro" id="IPR043905">
    <property type="entry name" value="DUF5771"/>
</dbReference>
<protein>
    <submittedName>
        <fullName evidence="1">Uncharacterized protein</fullName>
    </submittedName>
</protein>
<dbReference type="Pfam" id="PF19075">
    <property type="entry name" value="DUF5771"/>
    <property type="match status" value="1"/>
</dbReference>
<dbReference type="AlphaFoldDB" id="A0A6C0IHH9"/>
<sequence length="195" mass="21889">MTANECPEGFHKRASYITKTGKKVVAACVRSSSSSLKRTTQKLIPSIKSLSRMACPPGMIERKAYTRKYSTAVFQKGFRKKTRSGKEIIVKPHKKNLTSVKPVCIKDKGLPGKGEDKIGPLRKGDLSKYGYTLKISEKERQKALKKAISKFGPLGVYRKLDAVTKLTSRTIPEASKMFEKDREWVKETYGPLKAF</sequence>
<dbReference type="EMBL" id="MN740165">
    <property type="protein sequence ID" value="QHT91377.1"/>
    <property type="molecule type" value="Genomic_DNA"/>
</dbReference>
<accession>A0A6C0IHH9</accession>
<evidence type="ECO:0000313" key="1">
    <source>
        <dbReference type="EMBL" id="QHT91377.1"/>
    </source>
</evidence>
<reference evidence="1" key="1">
    <citation type="journal article" date="2020" name="Nature">
        <title>Giant virus diversity and host interactions through global metagenomics.</title>
        <authorList>
            <person name="Schulz F."/>
            <person name="Roux S."/>
            <person name="Paez-Espino D."/>
            <person name="Jungbluth S."/>
            <person name="Walsh D.A."/>
            <person name="Denef V.J."/>
            <person name="McMahon K.D."/>
            <person name="Konstantinidis K.T."/>
            <person name="Eloe-Fadrosh E.A."/>
            <person name="Kyrpides N.C."/>
            <person name="Woyke T."/>
        </authorList>
    </citation>
    <scope>NUCLEOTIDE SEQUENCE</scope>
    <source>
        <strain evidence="1">GVMAG-M-3300023184-77</strain>
    </source>
</reference>
<proteinExistence type="predicted"/>
<organism evidence="1">
    <name type="scientific">viral metagenome</name>
    <dbReference type="NCBI Taxonomy" id="1070528"/>
    <lineage>
        <taxon>unclassified sequences</taxon>
        <taxon>metagenomes</taxon>
        <taxon>organismal metagenomes</taxon>
    </lineage>
</organism>